<reference evidence="2" key="1">
    <citation type="journal article" date="2019" name="Int. J. Syst. Evol. Microbiol.">
        <title>The Global Catalogue of Microorganisms (GCM) 10K type strain sequencing project: providing services to taxonomists for standard genome sequencing and annotation.</title>
        <authorList>
            <consortium name="The Broad Institute Genomics Platform"/>
            <consortium name="The Broad Institute Genome Sequencing Center for Infectious Disease"/>
            <person name="Wu L."/>
            <person name="Ma J."/>
        </authorList>
    </citation>
    <scope>NUCLEOTIDE SEQUENCE [LARGE SCALE GENOMIC DNA]</scope>
    <source>
        <strain evidence="2">NBRC 110140</strain>
    </source>
</reference>
<dbReference type="EMBL" id="BSNN01000008">
    <property type="protein sequence ID" value="GLQ36129.1"/>
    <property type="molecule type" value="Genomic_DNA"/>
</dbReference>
<evidence type="ECO:0000313" key="1">
    <source>
        <dbReference type="EMBL" id="GLQ36129.1"/>
    </source>
</evidence>
<accession>A0ABQ5VXW2</accession>
<dbReference type="Pfam" id="PF11164">
    <property type="entry name" value="DUF2948"/>
    <property type="match status" value="1"/>
</dbReference>
<sequence>MTQDARFEDGSEKPIRLKAQDADDIAVISSLVQDAILPASEIAWLPAENRFGLLLNRFRWENKNQDAERVQTVLVFDSITKAKTDGVDPANKEQILSILSLSFTPTEDGSGWLTLTLAGDGEIALFAECIDITLKDATKPYIAPSKRRPTHKLD</sequence>
<dbReference type="Proteomes" id="UP001156694">
    <property type="component" value="Unassembled WGS sequence"/>
</dbReference>
<dbReference type="RefSeq" id="WP_284379646.1">
    <property type="nucleotide sequence ID" value="NZ_BSNN01000008.1"/>
</dbReference>
<protein>
    <recommendedName>
        <fullName evidence="3">DUF2948 family protein</fullName>
    </recommendedName>
</protein>
<evidence type="ECO:0008006" key="3">
    <source>
        <dbReference type="Google" id="ProtNLM"/>
    </source>
</evidence>
<gene>
    <name evidence="1" type="ORF">GCM10007939_24130</name>
</gene>
<comment type="caution">
    <text evidence="1">The sequence shown here is derived from an EMBL/GenBank/DDBJ whole genome shotgun (WGS) entry which is preliminary data.</text>
</comment>
<evidence type="ECO:0000313" key="2">
    <source>
        <dbReference type="Proteomes" id="UP001156694"/>
    </source>
</evidence>
<name>A0ABQ5VXW2_9RHOB</name>
<organism evidence="1 2">
    <name type="scientific">Amylibacter marinus</name>
    <dbReference type="NCBI Taxonomy" id="1475483"/>
    <lineage>
        <taxon>Bacteria</taxon>
        <taxon>Pseudomonadati</taxon>
        <taxon>Pseudomonadota</taxon>
        <taxon>Alphaproteobacteria</taxon>
        <taxon>Rhodobacterales</taxon>
        <taxon>Paracoccaceae</taxon>
        <taxon>Amylibacter</taxon>
    </lineage>
</organism>
<proteinExistence type="predicted"/>
<keyword evidence="2" id="KW-1185">Reference proteome</keyword>
<dbReference type="InterPro" id="IPR021335">
    <property type="entry name" value="DUF2948"/>
</dbReference>